<dbReference type="EMBL" id="UINC01150061">
    <property type="protein sequence ID" value="SVD42907.1"/>
    <property type="molecule type" value="Genomic_DNA"/>
</dbReference>
<keyword evidence="1" id="KW-1133">Transmembrane helix</keyword>
<reference evidence="2" key="1">
    <citation type="submission" date="2018-05" db="EMBL/GenBank/DDBJ databases">
        <authorList>
            <person name="Lanie J.A."/>
            <person name="Ng W.-L."/>
            <person name="Kazmierczak K.M."/>
            <person name="Andrzejewski T.M."/>
            <person name="Davidsen T.M."/>
            <person name="Wayne K.J."/>
            <person name="Tettelin H."/>
            <person name="Glass J.I."/>
            <person name="Rusch D."/>
            <person name="Podicherti R."/>
            <person name="Tsui H.-C.T."/>
            <person name="Winkler M.E."/>
        </authorList>
    </citation>
    <scope>NUCLEOTIDE SEQUENCE</scope>
</reference>
<feature type="non-terminal residue" evidence="2">
    <location>
        <position position="139"/>
    </location>
</feature>
<feature type="transmembrane region" description="Helical" evidence="1">
    <location>
        <begin position="95"/>
        <end position="115"/>
    </location>
</feature>
<keyword evidence="1" id="KW-0472">Membrane</keyword>
<evidence type="ECO:0000313" key="2">
    <source>
        <dbReference type="EMBL" id="SVD42907.1"/>
    </source>
</evidence>
<keyword evidence="1" id="KW-0812">Transmembrane</keyword>
<organism evidence="2">
    <name type="scientific">marine metagenome</name>
    <dbReference type="NCBI Taxonomy" id="408172"/>
    <lineage>
        <taxon>unclassified sequences</taxon>
        <taxon>metagenomes</taxon>
        <taxon>ecological metagenomes</taxon>
    </lineage>
</organism>
<sequence>MIKFIQQVDSRTMFKVVFAVYMLAGMHVKIEHVGGYGLYMPFNIIGWMFVSLLIGLGLWQIGKTGKILFSQFHCLCWIGFGLMCLPLLYPNNEYADFAVMRLLGLSGGLLLFLSFQQYQFNREERYWFLYVILGSVLIQ</sequence>
<evidence type="ECO:0000256" key="1">
    <source>
        <dbReference type="SAM" id="Phobius"/>
    </source>
</evidence>
<feature type="transmembrane region" description="Helical" evidence="1">
    <location>
        <begin position="36"/>
        <end position="59"/>
    </location>
</feature>
<protein>
    <submittedName>
        <fullName evidence="2">Uncharacterized protein</fullName>
    </submittedName>
</protein>
<name>A0A382V8Z7_9ZZZZ</name>
<dbReference type="AlphaFoldDB" id="A0A382V8Z7"/>
<feature type="transmembrane region" description="Helical" evidence="1">
    <location>
        <begin position="12"/>
        <end position="30"/>
    </location>
</feature>
<accession>A0A382V8Z7</accession>
<proteinExistence type="predicted"/>
<feature type="transmembrane region" description="Helical" evidence="1">
    <location>
        <begin position="71"/>
        <end position="89"/>
    </location>
</feature>
<gene>
    <name evidence="2" type="ORF">METZ01_LOCUS395761</name>
</gene>